<dbReference type="SUPFAM" id="SSF46785">
    <property type="entry name" value="Winged helix' DNA-binding domain"/>
    <property type="match status" value="1"/>
</dbReference>
<dbReference type="PANTHER" id="PTHR30346:SF0">
    <property type="entry name" value="HCA OPERON TRANSCRIPTIONAL ACTIVATOR HCAR"/>
    <property type="match status" value="1"/>
</dbReference>
<dbReference type="InterPro" id="IPR036390">
    <property type="entry name" value="WH_DNA-bd_sf"/>
</dbReference>
<dbReference type="GO" id="GO:0003677">
    <property type="term" value="F:DNA binding"/>
    <property type="evidence" value="ECO:0007669"/>
    <property type="project" value="UniProtKB-KW"/>
</dbReference>
<sequence length="832" mass="92209">MKSASPVDGGRGDGACMVEHREPTVEVFAIGLRDMKWALVVSQHRSMRQAAESLNVRQSTLSRRLRNLEALLCAQLFERTNGGTRPTVAGREFLTRVHHILTETETAWRKLRTSSRGESGRLTVGVHASFSTGNMYATLAEHHQQSPKVDVSTVDGSHDQLLCALANNAVDVAIMTGRRAGWDDRVLPLWSERVIVALHAQHPLSRKEAVFWPDLAGESILIPLRGPGPELERLLVTKLGDYGAQRLTYHESGLDRLLSLVATEHGILLMLEGWRWLDAIEFHCLLAPVECKSNTGAIPKVAAPTLPGFIGDIRRHETVRPSKRLIWPDRELFGPWHDRASRSRRSATRARDRLDLSLGRRIRSTTRIIWRTRVKLSGLVKGNAFPLVGAAVADTPPSAGSSPQRPFESERAEGFAVTGLRLEERPPAPVMEIGPMNMQVLDAPRDISGGYKVDVSRGERIGRVSSEWFSRPADERYLSLSELACSVRDRADRSRTRVVESALIHVEANRGDAERLALILPGADTPVAPTHWSFGQLASLVGAPAAYLRQLPAALAGINLQYGLTSNRAEQIKTLETDTGRVELRAVTGPDYGRIFDHELVEAVQRIAGNGTGDTRWKVPGVLDWSTGIYNPRVDISKDTTTLYASDRDVFLFLVDDLNPIEAGRLPDGSPDLYFRGFYCWNSEVGAKTLGMASFYLRAVCQNRNLWGVEDFEEITIRHSKYAANRFAHEAAPALLNFANSSPMPFVNGIKAARERIVAHNDEDRADFLRRRGFSKAETGKIIDAVLAEEGRPPESIFDFVQGITAVARNKPHQDARLELEAKAKKLLDRAA</sequence>
<keyword evidence="7" id="KW-1185">Reference proteome</keyword>
<evidence type="ECO:0000313" key="6">
    <source>
        <dbReference type="EMBL" id="RKO94088.1"/>
    </source>
</evidence>
<dbReference type="Pfam" id="PF03466">
    <property type="entry name" value="LysR_substrate"/>
    <property type="match status" value="1"/>
</dbReference>
<evidence type="ECO:0000313" key="7">
    <source>
        <dbReference type="Proteomes" id="UP000269721"/>
    </source>
</evidence>
<keyword evidence="4" id="KW-0804">Transcription</keyword>
<evidence type="ECO:0000256" key="1">
    <source>
        <dbReference type="ARBA" id="ARBA00009437"/>
    </source>
</evidence>
<evidence type="ECO:0000256" key="4">
    <source>
        <dbReference type="ARBA" id="ARBA00023163"/>
    </source>
</evidence>
<proteinExistence type="inferred from homology"/>
<comment type="similarity">
    <text evidence="1">Belongs to the LysR transcriptional regulatory family.</text>
</comment>
<keyword evidence="2" id="KW-0805">Transcription regulation</keyword>
<dbReference type="Proteomes" id="UP000269721">
    <property type="component" value="Unassembled WGS sequence"/>
</dbReference>
<dbReference type="InterPro" id="IPR000847">
    <property type="entry name" value="LysR_HTH_N"/>
</dbReference>
<dbReference type="AlphaFoldDB" id="A0A4P9WQJ5"/>
<dbReference type="GO" id="GO:0032993">
    <property type="term" value="C:protein-DNA complex"/>
    <property type="evidence" value="ECO:0007669"/>
    <property type="project" value="TreeGrafter"/>
</dbReference>
<evidence type="ECO:0000256" key="2">
    <source>
        <dbReference type="ARBA" id="ARBA00023015"/>
    </source>
</evidence>
<name>A0A4P9WQJ5_9FUNG</name>
<accession>A0A4P9WQJ5</accession>
<dbReference type="PROSITE" id="PS50931">
    <property type="entry name" value="HTH_LYSR"/>
    <property type="match status" value="1"/>
</dbReference>
<dbReference type="SUPFAM" id="SSF53850">
    <property type="entry name" value="Periplasmic binding protein-like II"/>
    <property type="match status" value="1"/>
</dbReference>
<protein>
    <submittedName>
        <fullName evidence="6">LysR substrate binding domain-containing protein</fullName>
    </submittedName>
</protein>
<organism evidence="6 7">
    <name type="scientific">Blyttiomyces helicus</name>
    <dbReference type="NCBI Taxonomy" id="388810"/>
    <lineage>
        <taxon>Eukaryota</taxon>
        <taxon>Fungi</taxon>
        <taxon>Fungi incertae sedis</taxon>
        <taxon>Chytridiomycota</taxon>
        <taxon>Chytridiomycota incertae sedis</taxon>
        <taxon>Chytridiomycetes</taxon>
        <taxon>Chytridiomycetes incertae sedis</taxon>
        <taxon>Blyttiomyces</taxon>
    </lineage>
</organism>
<dbReference type="InterPro" id="IPR005119">
    <property type="entry name" value="LysR_subst-bd"/>
</dbReference>
<reference evidence="7" key="1">
    <citation type="journal article" date="2018" name="Nat. Microbiol.">
        <title>Leveraging single-cell genomics to expand the fungal tree of life.</title>
        <authorList>
            <person name="Ahrendt S.R."/>
            <person name="Quandt C.A."/>
            <person name="Ciobanu D."/>
            <person name="Clum A."/>
            <person name="Salamov A."/>
            <person name="Andreopoulos B."/>
            <person name="Cheng J.F."/>
            <person name="Woyke T."/>
            <person name="Pelin A."/>
            <person name="Henrissat B."/>
            <person name="Reynolds N.K."/>
            <person name="Benny G.L."/>
            <person name="Smith M.E."/>
            <person name="James T.Y."/>
            <person name="Grigoriev I.V."/>
        </authorList>
    </citation>
    <scope>NUCLEOTIDE SEQUENCE [LARGE SCALE GENOMIC DNA]</scope>
</reference>
<dbReference type="Gene3D" id="1.10.10.10">
    <property type="entry name" value="Winged helix-like DNA-binding domain superfamily/Winged helix DNA-binding domain"/>
    <property type="match status" value="1"/>
</dbReference>
<feature type="domain" description="HTH lysR-type" evidence="5">
    <location>
        <begin position="30"/>
        <end position="87"/>
    </location>
</feature>
<dbReference type="InterPro" id="IPR036388">
    <property type="entry name" value="WH-like_DNA-bd_sf"/>
</dbReference>
<evidence type="ECO:0000256" key="3">
    <source>
        <dbReference type="ARBA" id="ARBA00023125"/>
    </source>
</evidence>
<dbReference type="EMBL" id="KZ994016">
    <property type="protein sequence ID" value="RKO94088.1"/>
    <property type="molecule type" value="Genomic_DNA"/>
</dbReference>
<dbReference type="GO" id="GO:0003700">
    <property type="term" value="F:DNA-binding transcription factor activity"/>
    <property type="evidence" value="ECO:0007669"/>
    <property type="project" value="InterPro"/>
</dbReference>
<dbReference type="Gene3D" id="3.40.190.10">
    <property type="entry name" value="Periplasmic binding protein-like II"/>
    <property type="match status" value="2"/>
</dbReference>
<dbReference type="Pfam" id="PF00126">
    <property type="entry name" value="HTH_1"/>
    <property type="match status" value="1"/>
</dbReference>
<keyword evidence="3" id="KW-0238">DNA-binding</keyword>
<dbReference type="PANTHER" id="PTHR30346">
    <property type="entry name" value="TRANSCRIPTIONAL DUAL REGULATOR HCAR-RELATED"/>
    <property type="match status" value="1"/>
</dbReference>
<evidence type="ECO:0000259" key="5">
    <source>
        <dbReference type="PROSITE" id="PS50931"/>
    </source>
</evidence>
<dbReference type="OrthoDB" id="5691918at2759"/>
<gene>
    <name evidence="6" type="ORF">BDK51DRAFT_45755</name>
</gene>